<keyword evidence="1 2" id="KW-0694">RNA-binding</keyword>
<dbReference type="SMART" id="SM00360">
    <property type="entry name" value="RRM"/>
    <property type="match status" value="1"/>
</dbReference>
<dbReference type="PANTHER" id="PTHR48029">
    <property type="entry name" value="NUCLEOLAR PROTEIN 8"/>
    <property type="match status" value="1"/>
</dbReference>
<dbReference type="AlphaFoldDB" id="A0A165PK62"/>
<feature type="compositionally biased region" description="Basic residues" evidence="3">
    <location>
        <begin position="173"/>
        <end position="184"/>
    </location>
</feature>
<feature type="compositionally biased region" description="Basic and acidic residues" evidence="3">
    <location>
        <begin position="325"/>
        <end position="337"/>
    </location>
</feature>
<dbReference type="Proteomes" id="UP000076761">
    <property type="component" value="Unassembled WGS sequence"/>
</dbReference>
<feature type="region of interest" description="Disordered" evidence="3">
    <location>
        <begin position="214"/>
        <end position="393"/>
    </location>
</feature>
<proteinExistence type="predicted"/>
<dbReference type="PANTHER" id="PTHR48029:SF1">
    <property type="entry name" value="NUCLEOLAR PROTEIN 8"/>
    <property type="match status" value="1"/>
</dbReference>
<sequence>MTVSSSTVTKRLHISGVTPSIKPEDLAARFQAFGVNATSVEGFDKLDAVGQPRGYGYVEVVGKEEGVKRCITALSGTIWKGAKLRIGDAKPDFRERLERDRNTEPKPRVKRRRVHAVHAPTSDLVTPDAAKDKKGYRVTETGRVVTIVRMRPAHPLGPTVDAAKASKSLNAGKGKKEKRGKGRKKDPPGRARRRTIDMVRYGSVYLKGAWLGESGVVGGTRGESEVSGPMDELDLGSSEASDSEDEEGGEESSGEDGEESEEEEAPLPRPLSSVYDRPSSTPTVAPTTSDDLAQEKTTTLGLLQSLFGDKDEWGGRASLSDIETEDIRVDASEKVEELAGDEEDEGEDADMEDADEMEEQPVQVAEVVKKDEIAPVKDTEKKSDRKSTKLKDLFAPREEEGGFSLLGHLDLDLELDEDFSIPLGTADEGVEQPPVAPVHVPLTIPPQSRSRNQPLTLDPTQPLFFPLPLSSSTGKGKGKAKDFLDVFEERGWGIGDFARREEEEDGGKWEEEARKRWEEEKGELTRGWKRRWREAGKVRRRRGGGDGDL</sequence>
<feature type="region of interest" description="Disordered" evidence="3">
    <location>
        <begin position="154"/>
        <end position="195"/>
    </location>
</feature>
<evidence type="ECO:0000256" key="3">
    <source>
        <dbReference type="SAM" id="MobiDB-lite"/>
    </source>
</evidence>
<feature type="compositionally biased region" description="Basic and acidic residues" evidence="3">
    <location>
        <begin position="367"/>
        <end position="393"/>
    </location>
</feature>
<dbReference type="OrthoDB" id="21643at2759"/>
<evidence type="ECO:0000259" key="4">
    <source>
        <dbReference type="PROSITE" id="PS50102"/>
    </source>
</evidence>
<feature type="domain" description="RRM" evidence="4">
    <location>
        <begin position="10"/>
        <end position="91"/>
    </location>
</feature>
<dbReference type="InterPro" id="IPR000504">
    <property type="entry name" value="RRM_dom"/>
</dbReference>
<reference evidence="5 6" key="1">
    <citation type="journal article" date="2016" name="Mol. Biol. Evol.">
        <title>Comparative Genomics of Early-Diverging Mushroom-Forming Fungi Provides Insights into the Origins of Lignocellulose Decay Capabilities.</title>
        <authorList>
            <person name="Nagy L.G."/>
            <person name="Riley R."/>
            <person name="Tritt A."/>
            <person name="Adam C."/>
            <person name="Daum C."/>
            <person name="Floudas D."/>
            <person name="Sun H."/>
            <person name="Yadav J.S."/>
            <person name="Pangilinan J."/>
            <person name="Larsson K.H."/>
            <person name="Matsuura K."/>
            <person name="Barry K."/>
            <person name="Labutti K."/>
            <person name="Kuo R."/>
            <person name="Ohm R.A."/>
            <person name="Bhattacharya S.S."/>
            <person name="Shirouzu T."/>
            <person name="Yoshinaga Y."/>
            <person name="Martin F.M."/>
            <person name="Grigoriev I.V."/>
            <person name="Hibbett D.S."/>
        </authorList>
    </citation>
    <scope>NUCLEOTIDE SEQUENCE [LARGE SCALE GENOMIC DNA]</scope>
    <source>
        <strain evidence="5 6">HHB14362 ss-1</strain>
    </source>
</reference>
<dbReference type="InterPro" id="IPR012677">
    <property type="entry name" value="Nucleotide-bd_a/b_plait_sf"/>
</dbReference>
<dbReference type="InterPro" id="IPR035979">
    <property type="entry name" value="RBD_domain_sf"/>
</dbReference>
<dbReference type="PROSITE" id="PS50102">
    <property type="entry name" value="RRM"/>
    <property type="match status" value="1"/>
</dbReference>
<dbReference type="InParanoid" id="A0A165PK62"/>
<feature type="compositionally biased region" description="Polar residues" evidence="3">
    <location>
        <begin position="445"/>
        <end position="459"/>
    </location>
</feature>
<protein>
    <recommendedName>
        <fullName evidence="4">RRM domain-containing protein</fullName>
    </recommendedName>
</protein>
<feature type="compositionally biased region" description="Acidic residues" evidence="3">
    <location>
        <begin position="338"/>
        <end position="359"/>
    </location>
</feature>
<accession>A0A165PK62</accession>
<dbReference type="SUPFAM" id="SSF54928">
    <property type="entry name" value="RNA-binding domain, RBD"/>
    <property type="match status" value="1"/>
</dbReference>
<feature type="compositionally biased region" description="Basic and acidic residues" evidence="3">
    <location>
        <begin position="95"/>
        <end position="107"/>
    </location>
</feature>
<evidence type="ECO:0000313" key="5">
    <source>
        <dbReference type="EMBL" id="KZT21154.1"/>
    </source>
</evidence>
<dbReference type="Gene3D" id="3.30.70.330">
    <property type="match status" value="1"/>
</dbReference>
<feature type="compositionally biased region" description="Acidic residues" evidence="3">
    <location>
        <begin position="241"/>
        <end position="265"/>
    </location>
</feature>
<evidence type="ECO:0000256" key="1">
    <source>
        <dbReference type="ARBA" id="ARBA00022884"/>
    </source>
</evidence>
<organism evidence="5 6">
    <name type="scientific">Neolentinus lepideus HHB14362 ss-1</name>
    <dbReference type="NCBI Taxonomy" id="1314782"/>
    <lineage>
        <taxon>Eukaryota</taxon>
        <taxon>Fungi</taxon>
        <taxon>Dikarya</taxon>
        <taxon>Basidiomycota</taxon>
        <taxon>Agaricomycotina</taxon>
        <taxon>Agaricomycetes</taxon>
        <taxon>Gloeophyllales</taxon>
        <taxon>Gloeophyllaceae</taxon>
        <taxon>Neolentinus</taxon>
    </lineage>
</organism>
<gene>
    <name evidence="5" type="ORF">NEOLEDRAFT_1158301</name>
</gene>
<dbReference type="STRING" id="1314782.A0A165PK62"/>
<feature type="compositionally biased region" description="Basic and acidic residues" evidence="3">
    <location>
        <begin position="185"/>
        <end position="195"/>
    </location>
</feature>
<feature type="region of interest" description="Disordered" evidence="3">
    <location>
        <begin position="424"/>
        <end position="478"/>
    </location>
</feature>
<evidence type="ECO:0000256" key="2">
    <source>
        <dbReference type="PROSITE-ProRule" id="PRU00176"/>
    </source>
</evidence>
<feature type="region of interest" description="Disordered" evidence="3">
    <location>
        <begin position="497"/>
        <end position="517"/>
    </location>
</feature>
<name>A0A165PK62_9AGAM</name>
<dbReference type="EMBL" id="KV425610">
    <property type="protein sequence ID" value="KZT21154.1"/>
    <property type="molecule type" value="Genomic_DNA"/>
</dbReference>
<dbReference type="GO" id="GO:0003723">
    <property type="term" value="F:RNA binding"/>
    <property type="evidence" value="ECO:0007669"/>
    <property type="project" value="UniProtKB-UniRule"/>
</dbReference>
<feature type="region of interest" description="Disordered" evidence="3">
    <location>
        <begin position="95"/>
        <end position="116"/>
    </location>
</feature>
<keyword evidence="6" id="KW-1185">Reference proteome</keyword>
<feature type="compositionally biased region" description="Low complexity" evidence="3">
    <location>
        <begin position="278"/>
        <end position="289"/>
    </location>
</feature>
<evidence type="ECO:0000313" key="6">
    <source>
        <dbReference type="Proteomes" id="UP000076761"/>
    </source>
</evidence>